<evidence type="ECO:0008006" key="3">
    <source>
        <dbReference type="Google" id="ProtNLM"/>
    </source>
</evidence>
<sequence length="248" mass="28451">MEFKRLSEAVEQLKEAIANFPVGATTLDDYKPTDEKIVDVRQSLTALNARKLTLHAIIDSGISSNEPQGDLIKSFQKLNESSTNYLINSKTLKLCYQSRAIQDIVYKGAGTPEIQEKVKACLNKLFMVNDKMTAKNEKRKELVKKQYQLKKEFHHAIYDHQEVLQEKEARKNQHLQETNPDIVQLKEKINRSIAKIYTMKKLITNLIAAMSEHLQDNEELIDMLSKHKEVINLETIIELTQKQNSGNG</sequence>
<dbReference type="OrthoDB" id="7671388at2759"/>
<protein>
    <recommendedName>
        <fullName evidence="3">Centromere protein H C-terminal domain-containing protein</fullName>
    </recommendedName>
</protein>
<evidence type="ECO:0000313" key="1">
    <source>
        <dbReference type="EMBL" id="OXU23224.1"/>
    </source>
</evidence>
<evidence type="ECO:0000313" key="2">
    <source>
        <dbReference type="Proteomes" id="UP000215335"/>
    </source>
</evidence>
<proteinExistence type="predicted"/>
<organism evidence="1 2">
    <name type="scientific">Trichomalopsis sarcophagae</name>
    <dbReference type="NCBI Taxonomy" id="543379"/>
    <lineage>
        <taxon>Eukaryota</taxon>
        <taxon>Metazoa</taxon>
        <taxon>Ecdysozoa</taxon>
        <taxon>Arthropoda</taxon>
        <taxon>Hexapoda</taxon>
        <taxon>Insecta</taxon>
        <taxon>Pterygota</taxon>
        <taxon>Neoptera</taxon>
        <taxon>Endopterygota</taxon>
        <taxon>Hymenoptera</taxon>
        <taxon>Apocrita</taxon>
        <taxon>Proctotrupomorpha</taxon>
        <taxon>Chalcidoidea</taxon>
        <taxon>Pteromalidae</taxon>
        <taxon>Pteromalinae</taxon>
        <taxon>Trichomalopsis</taxon>
    </lineage>
</organism>
<comment type="caution">
    <text evidence="1">The sequence shown here is derived from an EMBL/GenBank/DDBJ whole genome shotgun (WGS) entry which is preliminary data.</text>
</comment>
<dbReference type="EMBL" id="NNAY01001687">
    <property type="protein sequence ID" value="OXU23224.1"/>
    <property type="molecule type" value="Genomic_DNA"/>
</dbReference>
<gene>
    <name evidence="1" type="ORF">TSAR_014810</name>
</gene>
<reference evidence="1 2" key="1">
    <citation type="journal article" date="2017" name="Curr. Biol.">
        <title>The Evolution of Venom by Co-option of Single-Copy Genes.</title>
        <authorList>
            <person name="Martinson E.O."/>
            <person name="Mrinalini"/>
            <person name="Kelkar Y.D."/>
            <person name="Chang C.H."/>
            <person name="Werren J.H."/>
        </authorList>
    </citation>
    <scope>NUCLEOTIDE SEQUENCE [LARGE SCALE GENOMIC DNA]</scope>
    <source>
        <strain evidence="1 2">Alberta</strain>
        <tissue evidence="1">Whole body</tissue>
    </source>
</reference>
<keyword evidence="2" id="KW-1185">Reference proteome</keyword>
<accession>A0A232EXR1</accession>
<dbReference type="Proteomes" id="UP000215335">
    <property type="component" value="Unassembled WGS sequence"/>
</dbReference>
<dbReference type="AlphaFoldDB" id="A0A232EXR1"/>
<name>A0A232EXR1_9HYME</name>